<dbReference type="EMBL" id="UINC01001776">
    <property type="protein sequence ID" value="SUZ88555.1"/>
    <property type="molecule type" value="Genomic_DNA"/>
</dbReference>
<dbReference type="GO" id="GO:0004588">
    <property type="term" value="F:orotate phosphoribosyltransferase activity"/>
    <property type="evidence" value="ECO:0007669"/>
    <property type="project" value="TreeGrafter"/>
</dbReference>
<dbReference type="Gene3D" id="3.20.20.70">
    <property type="entry name" value="Aldolase class I"/>
    <property type="match status" value="1"/>
</dbReference>
<evidence type="ECO:0000256" key="5">
    <source>
        <dbReference type="ARBA" id="ARBA00023239"/>
    </source>
</evidence>
<organism evidence="7">
    <name type="scientific">marine metagenome</name>
    <dbReference type="NCBI Taxonomy" id="408172"/>
    <lineage>
        <taxon>unclassified sequences</taxon>
        <taxon>metagenomes</taxon>
        <taxon>ecological metagenomes</taxon>
    </lineage>
</organism>
<dbReference type="PANTHER" id="PTHR19278">
    <property type="entry name" value="OROTATE PHOSPHORIBOSYLTRANSFERASE"/>
    <property type="match status" value="1"/>
</dbReference>
<dbReference type="Pfam" id="PF00215">
    <property type="entry name" value="OMPdecase"/>
    <property type="match status" value="1"/>
</dbReference>
<dbReference type="InterPro" id="IPR011060">
    <property type="entry name" value="RibuloseP-bd_barrel"/>
</dbReference>
<feature type="domain" description="Orotidine 5'-phosphate decarboxylase" evidence="6">
    <location>
        <begin position="51"/>
        <end position="272"/>
    </location>
</feature>
<dbReference type="AlphaFoldDB" id="A0A381R9X8"/>
<dbReference type="GO" id="GO:0006207">
    <property type="term" value="P:'de novo' pyrimidine nucleobase biosynthetic process"/>
    <property type="evidence" value="ECO:0007669"/>
    <property type="project" value="InterPro"/>
</dbReference>
<dbReference type="InterPro" id="IPR013785">
    <property type="entry name" value="Aldolase_TIM"/>
</dbReference>
<reference evidence="7" key="1">
    <citation type="submission" date="2018-05" db="EMBL/GenBank/DDBJ databases">
        <authorList>
            <person name="Lanie J.A."/>
            <person name="Ng W.-L."/>
            <person name="Kazmierczak K.M."/>
            <person name="Andrzejewski T.M."/>
            <person name="Davidsen T.M."/>
            <person name="Wayne K.J."/>
            <person name="Tettelin H."/>
            <person name="Glass J.I."/>
            <person name="Rusch D."/>
            <person name="Podicherti R."/>
            <person name="Tsui H.-C.T."/>
            <person name="Winkler M.E."/>
        </authorList>
    </citation>
    <scope>NUCLEOTIDE SEQUENCE</scope>
</reference>
<evidence type="ECO:0000313" key="7">
    <source>
        <dbReference type="EMBL" id="SUZ88555.1"/>
    </source>
</evidence>
<dbReference type="NCBIfam" id="TIGR01740">
    <property type="entry name" value="pyrF"/>
    <property type="match status" value="1"/>
</dbReference>
<keyword evidence="4" id="KW-0665">Pyrimidine biosynthesis</keyword>
<dbReference type="PANTHER" id="PTHR19278:SF33">
    <property type="entry name" value="OROTATE PHOSPHORIBOSYLTRANSFERASE"/>
    <property type="match status" value="1"/>
</dbReference>
<dbReference type="EC" id="4.1.1.23" evidence="2"/>
<evidence type="ECO:0000259" key="6">
    <source>
        <dbReference type="SMART" id="SM00934"/>
    </source>
</evidence>
<dbReference type="GO" id="GO:0044205">
    <property type="term" value="P:'de novo' UMP biosynthetic process"/>
    <property type="evidence" value="ECO:0007669"/>
    <property type="project" value="UniProtKB-UniPathway"/>
</dbReference>
<keyword evidence="3" id="KW-0210">Decarboxylase</keyword>
<sequence length="283" mass="30250">MNKPASSKGLNGVLRRGWVMQPYEAWGERWRACAHPLAHQFMEAACEKRSLVVLAADLPSVGGLVDLIGQVGPHVTALKTHVDMVEEFSMREWQSVIAAAQSHDLMLFEDRKFADIGRVAQTQMGGLYDIRSWADLVTAHSVSGPDVVDGIAAAWEGVRRIGAVLLLAQMSSRENLLSDDYTDRTIEVGSSSPHVIGYIGNGSSPVEIEGLRAKAGEGRMIWTPGVNLSAAEGVLGQRYGHPGDAVRAGSDAIIVGSGIHGAEDPGAAARAYAEASWDALLER</sequence>
<proteinExistence type="predicted"/>
<dbReference type="CDD" id="cd04725">
    <property type="entry name" value="OMP_decarboxylase_like"/>
    <property type="match status" value="1"/>
</dbReference>
<dbReference type="GO" id="GO:0004590">
    <property type="term" value="F:orotidine-5'-phosphate decarboxylase activity"/>
    <property type="evidence" value="ECO:0007669"/>
    <property type="project" value="UniProtKB-EC"/>
</dbReference>
<comment type="pathway">
    <text evidence="1">Pyrimidine metabolism; UMP biosynthesis via de novo pathway; UMP from orotate: step 2/2.</text>
</comment>
<evidence type="ECO:0000256" key="3">
    <source>
        <dbReference type="ARBA" id="ARBA00022793"/>
    </source>
</evidence>
<dbReference type="InterPro" id="IPR014732">
    <property type="entry name" value="OMPdecase"/>
</dbReference>
<dbReference type="UniPathway" id="UPA00070">
    <property type="reaction ID" value="UER00120"/>
</dbReference>
<evidence type="ECO:0000256" key="2">
    <source>
        <dbReference type="ARBA" id="ARBA00012321"/>
    </source>
</evidence>
<protein>
    <recommendedName>
        <fullName evidence="2">orotidine-5'-phosphate decarboxylase</fullName>
        <ecNumber evidence="2">4.1.1.23</ecNumber>
    </recommendedName>
</protein>
<evidence type="ECO:0000256" key="4">
    <source>
        <dbReference type="ARBA" id="ARBA00022975"/>
    </source>
</evidence>
<accession>A0A381R9X8</accession>
<gene>
    <name evidence="7" type="ORF">METZ01_LOCUS41409</name>
</gene>
<dbReference type="SMART" id="SM00934">
    <property type="entry name" value="OMPdecase"/>
    <property type="match status" value="1"/>
</dbReference>
<dbReference type="SUPFAM" id="SSF51366">
    <property type="entry name" value="Ribulose-phoshate binding barrel"/>
    <property type="match status" value="1"/>
</dbReference>
<dbReference type="InterPro" id="IPR001754">
    <property type="entry name" value="OMPdeCOase_dom"/>
</dbReference>
<keyword evidence="5" id="KW-0456">Lyase</keyword>
<evidence type="ECO:0000256" key="1">
    <source>
        <dbReference type="ARBA" id="ARBA00004861"/>
    </source>
</evidence>
<name>A0A381R9X8_9ZZZZ</name>